<organism evidence="3 4">
    <name type="scientific">Paenibacillus segetis</name>
    <dbReference type="NCBI Taxonomy" id="1325360"/>
    <lineage>
        <taxon>Bacteria</taxon>
        <taxon>Bacillati</taxon>
        <taxon>Bacillota</taxon>
        <taxon>Bacilli</taxon>
        <taxon>Bacillales</taxon>
        <taxon>Paenibacillaceae</taxon>
        <taxon>Paenibacillus</taxon>
    </lineage>
</organism>
<reference evidence="4" key="1">
    <citation type="journal article" date="2019" name="Int. J. Syst. Evol. Microbiol.">
        <title>The Global Catalogue of Microorganisms (GCM) 10K type strain sequencing project: providing services to taxonomists for standard genome sequencing and annotation.</title>
        <authorList>
            <consortium name="The Broad Institute Genomics Platform"/>
            <consortium name="The Broad Institute Genome Sequencing Center for Infectious Disease"/>
            <person name="Wu L."/>
            <person name="Ma J."/>
        </authorList>
    </citation>
    <scope>NUCLEOTIDE SEQUENCE [LARGE SCALE GENOMIC DNA]</scope>
    <source>
        <strain evidence="4">CGMCC 1.12769</strain>
    </source>
</reference>
<accession>A0ABQ1YTG7</accession>
<dbReference type="Proteomes" id="UP000659344">
    <property type="component" value="Unassembled WGS sequence"/>
</dbReference>
<sequence length="136" mass="15405">MKRWHSIIIMLSFSALLYGGLLIQAPRADAGYFKDLFNGVKQLTELPSEVNELKENYQITLDKLGEAQATLDQFQQQNLELIERNKELTATVNALTEAEQAREATSRKTRVLILTGVGLVAGYFILLRGLRLILRR</sequence>
<comment type="caution">
    <text evidence="3">The sequence shown here is derived from an EMBL/GenBank/DDBJ whole genome shotgun (WGS) entry which is preliminary data.</text>
</comment>
<dbReference type="EMBL" id="BMFT01000005">
    <property type="protein sequence ID" value="GGH38217.1"/>
    <property type="molecule type" value="Genomic_DNA"/>
</dbReference>
<proteinExistence type="predicted"/>
<keyword evidence="2" id="KW-0472">Membrane</keyword>
<evidence type="ECO:0000313" key="3">
    <source>
        <dbReference type="EMBL" id="GGH38217.1"/>
    </source>
</evidence>
<protein>
    <submittedName>
        <fullName evidence="3">Uncharacterized protein</fullName>
    </submittedName>
</protein>
<feature type="coiled-coil region" evidence="1">
    <location>
        <begin position="50"/>
        <end position="98"/>
    </location>
</feature>
<evidence type="ECO:0000256" key="2">
    <source>
        <dbReference type="SAM" id="Phobius"/>
    </source>
</evidence>
<keyword evidence="4" id="KW-1185">Reference proteome</keyword>
<dbReference type="RefSeq" id="WP_188542246.1">
    <property type="nucleotide sequence ID" value="NZ_BMFT01000005.1"/>
</dbReference>
<name>A0ABQ1YTG7_9BACL</name>
<keyword evidence="2" id="KW-0812">Transmembrane</keyword>
<feature type="transmembrane region" description="Helical" evidence="2">
    <location>
        <begin position="111"/>
        <end position="130"/>
    </location>
</feature>
<gene>
    <name evidence="3" type="ORF">GCM10008013_46160</name>
</gene>
<evidence type="ECO:0000313" key="4">
    <source>
        <dbReference type="Proteomes" id="UP000659344"/>
    </source>
</evidence>
<keyword evidence="2" id="KW-1133">Transmembrane helix</keyword>
<evidence type="ECO:0000256" key="1">
    <source>
        <dbReference type="SAM" id="Coils"/>
    </source>
</evidence>
<keyword evidence="1" id="KW-0175">Coiled coil</keyword>